<name>A0A8S1SGY9_9CILI</name>
<dbReference type="OrthoDB" id="292807at2759"/>
<evidence type="ECO:0000313" key="3">
    <source>
        <dbReference type="Proteomes" id="UP000689195"/>
    </source>
</evidence>
<accession>A0A8S1SGY9</accession>
<sequence>MLRGGGACANSRQQQSLQMSTLLISNQFENILSTNIQYISKNAEDTQNNYKELHSSLQALLSLDYELNNLIKSQNQLNKQIANLEKSLQTILESCLQLKNPQLRYYAVKFAEKLSRTIFWHYCSAKSIKDGMQQSYINTFNKIEALNNTEEGFYKNLTEYEITISKMIFTILPNDFQEGLEVIALFSSINQILMNALPKTIRETIKGGIVQSIRDATKVQYRKIYKQIFNIDIMKWWVLSELKQTTHTIKEIINELQEFHKELQKSDYYVQQAWIIAISEIVSYTPSLSEDQLSMEQSDIQVLIDISCLNKIKDEYRISINLAKLKCTQCQGLYEKLPTLTILQQIQEQVISRDRFFNILYDNKEEIKEQYKQETTVKTIFEYLFTLFIDCDIEINIDLIRKVNQQYIELNENIQLIKQISLNKWIRMLESKQFTDPVVFGEFEQKQKQIKHLINKVKGIQRFLIQLDFIFSQWNLLEQITESDQKQQTQQAVFQENKQNQINCQQISQLNLENLKELLLLNINFDVYFAILTEFIERQYTAVFQVIQTTQSTDPVLQLYKQYKDVQDIVQSSFRKVNDKILQFKEIFIHISEKLKQIEYNCILKFYHVSLKLQHLDLPNQQFEFRNSDHQTLFFIQNYEKQILKAQLIELHKEFKEFVASSQFQDYDQAKIYLQTIQQICKFMESLLHQNKKLFQHLHNFKQSIQIESAHGKFNDLLNFWTMILQITTELDQQQQFDQAVFLVKFDQLQLKYDQILNLNQQIRWPFNQYLTQYFKMLTQLETIFQELKTFKTYDATSDPNTQNRYDSLRLNLKQICQSQIQRIKSTLEQYNQGVDQLQNKLDNQNHLSIEDLLNQLVNMQEALDDTLNLIQTRLSQPQAQQNVGSLNLIQNQRLADFENLYNYKINTDIIVVASYIKFNYNFIEQNAIMESLRIDLNDDKNQHVVQSGIISPPIRIVMIINLINIWNCCLGQEEYDIISKLILQMRLNESNQMIKKEIKTTYKKEFGYIIDNIFQNLLPTIEDDLRQKIKERNQLSFQIKYEPSFEKSQNLNEKLNDHSNQISTIFLNLQELEQEYNYQISFYDQLMNEFKKADQSTSTLDVSEIKFYQGKQLTELFLLRMDYVSRMIKIQQVRNTYVELECQKKNEIKKLLSKKENKNGIIDKFLEDQQQNQLLVLQGEAGSGKSLAIKMIEESVWKRNDAIKIIPIIIKLSELKDPIHNAITETLRSLNYKFDMSQIEQLQKDVNSNKMQMLFIFEEYDKLSQDQIGINLFKSNNLNQWKTPSLLKTPKYIIATRSELFKYSNHLRWIDNNEVDYNYQNYWNLKIMPFNMDQKNQFLIKFQELIIRNTVIDFYQIMCEFEHPDLLIQNFILLWKKIDINFNELSMESSLISQPIITKIINALKQEPKIKNGSEIAIQQLQKSLEQLKSSYYYQRMLEQLNLQQPINNPQILNVFISALPKLLQNMSDPQRIKKEYFDIYFNDTYAINCDIKLCQSQIEKDWDQLVNSQFFKFYKADEPITKIQILLAQNFGEDQQFQNKVLRIFEKMNVTHYDLYEQYLTNFFDTALIHVQISQNSIDLEAFQQEQWNFCLKLAQKLSQHEIFTIHFNRQGSLIKVGGSVTEWEEYFNDDEYISQNNKFSKKLLRNSIPLREQFSIYAFENKIIQEFLVAKAIVTQLEALEYQSIDEVMSNSILMFKTISNQFFQGTVNFLVQKCRRRFSLKQQLISLIRSSAQGQQYCILASNALYLLQSIDGVIKGLDLQNIRLKDIPIDNCHFYNCNLQGSEWTNISVNSLTLMKNNMKNMKCQNFKLSTYSIKNTVSNPKFIRQFKSGKSFLINENSIQNLKGGTIIQGQFDNCSIDEIKNRFYVKTNLSVYALYEQNDQIMAEELKIPNVHSISEFDQFIMLFQLKSDVDATIFELNVKTNEIRYQIPIDQSIVTLYNIKKYFQMYGNQILFQTNTQQVSSMHYQIENDQLQFDNLTNYVSINNNDQIVAINYYNNLDITVVSFKEQDSNQIYDIIYGSINQLIGRFIILENQKNEFFYLKNNKLQLINQETFKMINECEIINVKSQLLHNYCTKIDDTVLLSFIDSIVILSLRPFEVIKFIQVDAIDLLVNLQTNQLQILTNTEIINYDLKYLEDRQNQIKNFNYQFEEIVFQQTSPNFLGRIRYTNEIVLAIFQKKDFEFRVLTKSNSPRFYLSNDSNSAIICEDDCTVHFDLKTNKQIRIVNLQYEKILWIKDNSNLFYIQSGFIEEYRNSVITIKNKIVSKQSYRSIKKVQSTENKLYITTTTNDTIVINEQFVQDFITTKQMIKKYREHYITENDLRYESKIRNTITINYQTNNRIKDFWIFSETILIKEQIDNSDMGYLVLLDKQNYKIISEILVQIDFIAYTEDAIQIISNRLIWLTYSAFDLQLLQTNILNVNTMFVASNHFNQLMIISQYSEITIWNTITYVIDHYQKNVELIQYIKMIPGNQNEYYIADRDVLKLYIQHQICFSIQLSKKRIDLITNKYGVHHYIYQVEDDKVILNCMSEDNKLIFWKKIVFELDSIREQIDCYDNRDSRLVFFGGSKLQQVQLDAFDDIKVLDIPANFKGVQIKYNRDCSTIYFRSNEKILVIEAMTMNLINQVILMEILPQPFDFNSQLDMYCQNQNNIIIQQEKNGYHYIYNYNQQAASGQLDLVTIGNYNHFIGTNSYGLLIVDGQTGIIELFLPRIINPKNNFVSYIRQQQFNKSNIVQCQICDNLLENCQIISNNGENIGELWKKGEQVDLLISF</sequence>
<reference evidence="2" key="1">
    <citation type="submission" date="2021-01" db="EMBL/GenBank/DDBJ databases">
        <authorList>
            <consortium name="Genoscope - CEA"/>
            <person name="William W."/>
        </authorList>
    </citation>
    <scope>NUCLEOTIDE SEQUENCE</scope>
</reference>
<evidence type="ECO:0000313" key="2">
    <source>
        <dbReference type="EMBL" id="CAD8138637.1"/>
    </source>
</evidence>
<organism evidence="2 3">
    <name type="scientific">Paramecium pentaurelia</name>
    <dbReference type="NCBI Taxonomy" id="43138"/>
    <lineage>
        <taxon>Eukaryota</taxon>
        <taxon>Sar</taxon>
        <taxon>Alveolata</taxon>
        <taxon>Ciliophora</taxon>
        <taxon>Intramacronucleata</taxon>
        <taxon>Oligohymenophorea</taxon>
        <taxon>Peniculida</taxon>
        <taxon>Parameciidae</taxon>
        <taxon>Paramecium</taxon>
    </lineage>
</organism>
<dbReference type="Proteomes" id="UP000689195">
    <property type="component" value="Unassembled WGS sequence"/>
</dbReference>
<evidence type="ECO:0000256" key="1">
    <source>
        <dbReference type="SAM" id="Coils"/>
    </source>
</evidence>
<feature type="coiled-coil region" evidence="1">
    <location>
        <begin position="67"/>
        <end position="94"/>
    </location>
</feature>
<protein>
    <recommendedName>
        <fullName evidence="4">NACHT domain-containing protein</fullName>
    </recommendedName>
</protein>
<feature type="coiled-coil region" evidence="1">
    <location>
        <begin position="821"/>
        <end position="870"/>
    </location>
</feature>
<keyword evidence="3" id="KW-1185">Reference proteome</keyword>
<comment type="caution">
    <text evidence="2">The sequence shown here is derived from an EMBL/GenBank/DDBJ whole genome shotgun (WGS) entry which is preliminary data.</text>
</comment>
<gene>
    <name evidence="2" type="ORF">PPENT_87.1.T0070220</name>
</gene>
<proteinExistence type="predicted"/>
<keyword evidence="1" id="KW-0175">Coiled coil</keyword>
<dbReference type="EMBL" id="CAJJDO010000007">
    <property type="protein sequence ID" value="CAD8138637.1"/>
    <property type="molecule type" value="Genomic_DNA"/>
</dbReference>
<evidence type="ECO:0008006" key="4">
    <source>
        <dbReference type="Google" id="ProtNLM"/>
    </source>
</evidence>